<dbReference type="PANTHER" id="PTHR12984:SF16">
    <property type="entry name" value="BLACK MATCH, ISOFORM H"/>
    <property type="match status" value="1"/>
</dbReference>
<proteinExistence type="inferred from homology"/>
<keyword evidence="3" id="KW-1185">Reference proteome</keyword>
<dbReference type="EnsemblMetazoa" id="RPRC001142-RA">
    <property type="protein sequence ID" value="RPRC001142-PA"/>
    <property type="gene ID" value="RPRC001142"/>
</dbReference>
<dbReference type="EMBL" id="ACPB03010112">
    <property type="status" value="NOT_ANNOTATED_CDS"/>
    <property type="molecule type" value="Genomic_DNA"/>
</dbReference>
<evidence type="ECO:0000313" key="3">
    <source>
        <dbReference type="Proteomes" id="UP000015103"/>
    </source>
</evidence>
<organism evidence="2 3">
    <name type="scientific">Rhodnius prolixus</name>
    <name type="common">Triatomid bug</name>
    <dbReference type="NCBI Taxonomy" id="13249"/>
    <lineage>
        <taxon>Eukaryota</taxon>
        <taxon>Metazoa</taxon>
        <taxon>Ecdysozoa</taxon>
        <taxon>Arthropoda</taxon>
        <taxon>Hexapoda</taxon>
        <taxon>Insecta</taxon>
        <taxon>Pterygota</taxon>
        <taxon>Neoptera</taxon>
        <taxon>Paraneoptera</taxon>
        <taxon>Hemiptera</taxon>
        <taxon>Heteroptera</taxon>
        <taxon>Panheteroptera</taxon>
        <taxon>Cimicomorpha</taxon>
        <taxon>Reduviidae</taxon>
        <taxon>Triatominae</taxon>
        <taxon>Rhodnius</taxon>
    </lineage>
</organism>
<name>T1HAT6_RHOPR</name>
<protein>
    <submittedName>
        <fullName evidence="2">Protein kinase domain-containing protein</fullName>
    </submittedName>
</protein>
<dbReference type="eggNOG" id="KOG2137">
    <property type="taxonomic scope" value="Eukaryota"/>
</dbReference>
<accession>T1HAT6</accession>
<dbReference type="InterPro" id="IPR051177">
    <property type="entry name" value="CIK-Related_Protein"/>
</dbReference>
<dbReference type="AlphaFoldDB" id="T1HAT6"/>
<comment type="similarity">
    <text evidence="1">Belongs to the protein kinase superfamily.</text>
</comment>
<dbReference type="GO" id="GO:0005524">
    <property type="term" value="F:ATP binding"/>
    <property type="evidence" value="ECO:0007669"/>
    <property type="project" value="InterPro"/>
</dbReference>
<dbReference type="PROSITE" id="PS50011">
    <property type="entry name" value="PROTEIN_KINASE_DOM"/>
    <property type="match status" value="1"/>
</dbReference>
<dbReference type="InterPro" id="IPR011009">
    <property type="entry name" value="Kinase-like_dom_sf"/>
</dbReference>
<reference evidence="2" key="1">
    <citation type="submission" date="2015-05" db="UniProtKB">
        <authorList>
            <consortium name="EnsemblMetazoa"/>
        </authorList>
    </citation>
    <scope>IDENTIFICATION</scope>
</reference>
<dbReference type="InParanoid" id="T1HAT6"/>
<dbReference type="SUPFAM" id="SSF56112">
    <property type="entry name" value="Protein kinase-like (PK-like)"/>
    <property type="match status" value="1"/>
</dbReference>
<dbReference type="Proteomes" id="UP000015103">
    <property type="component" value="Unassembled WGS sequence"/>
</dbReference>
<dbReference type="HOGENOM" id="CLU_623064_0_0_1"/>
<dbReference type="GO" id="GO:0004672">
    <property type="term" value="F:protein kinase activity"/>
    <property type="evidence" value="ECO:0007669"/>
    <property type="project" value="InterPro"/>
</dbReference>
<dbReference type="PANTHER" id="PTHR12984">
    <property type="entry name" value="SCY1-RELATED S/T PROTEIN KINASE-LIKE"/>
    <property type="match status" value="1"/>
</dbReference>
<evidence type="ECO:0000313" key="2">
    <source>
        <dbReference type="EnsemblMetazoa" id="RPRC001142-PA"/>
    </source>
</evidence>
<dbReference type="Gene3D" id="1.10.510.10">
    <property type="entry name" value="Transferase(Phosphotransferase) domain 1"/>
    <property type="match status" value="1"/>
</dbReference>
<sequence length="440" mass="49384">MERTFILHNCGKINTLLGLVHPTKGTGKIIYVSKSQVCQWHQPEFLTSLKIIHPSFPKTVSIVFWSGKVTTGYCLYFTTATWCTTASSDQATSIVIMRCWRRYATITASRFTYLQILNYSTKHLSIEICYFRELERRSRSDRVQCNNPVMFHLTGSGSRTKSMAKIVLVGLVNVTPCYCVVDWFRYGTLVLDGNVDGWGVVMPATAMFSNFKSRVGGGGTAPQNILDHNPITQYFEIGKQTASAGPELVWRIYDAYRKSDGKEVSVFVFEKKCAEKLHKPKRKETVTELLRGSVRQLERSRHPKILQLNITKIKYLNTFNLRHVIHSVEESGETLAFASEPVLASLANILAYQEGGGGGPGGPATGASQLQTAPRHPHAKEYHFLDIELKYGILQITEALSFLHYSGHVLHRNVCPSSILVTKKGTWKLGGLEFTERSKL</sequence>
<dbReference type="InterPro" id="IPR000719">
    <property type="entry name" value="Prot_kinase_dom"/>
</dbReference>
<dbReference type="Gene3D" id="3.30.200.20">
    <property type="entry name" value="Phosphorylase Kinase, domain 1"/>
    <property type="match status" value="1"/>
</dbReference>
<dbReference type="VEuPathDB" id="VectorBase:RPRC001142"/>
<evidence type="ECO:0000256" key="1">
    <source>
        <dbReference type="ARBA" id="ARBA00038349"/>
    </source>
</evidence>